<evidence type="ECO:0000256" key="1">
    <source>
        <dbReference type="ARBA" id="ARBA00022485"/>
    </source>
</evidence>
<feature type="binding site" evidence="6">
    <location>
        <position position="363"/>
    </location>
    <ligand>
        <name>[4Fe-4S] cluster</name>
        <dbReference type="ChEBI" id="CHEBI:49883"/>
    </ligand>
</feature>
<dbReference type="GO" id="GO:0046872">
    <property type="term" value="F:metal ion binding"/>
    <property type="evidence" value="ECO:0007669"/>
    <property type="project" value="UniProtKB-KW"/>
</dbReference>
<evidence type="ECO:0000256" key="5">
    <source>
        <dbReference type="ARBA" id="ARBA00023239"/>
    </source>
</evidence>
<dbReference type="CDD" id="cd01583">
    <property type="entry name" value="IPMI"/>
    <property type="match status" value="1"/>
</dbReference>
<dbReference type="EMBL" id="PXYT01000026">
    <property type="protein sequence ID" value="PSR27436.1"/>
    <property type="molecule type" value="Genomic_DNA"/>
</dbReference>
<dbReference type="SUPFAM" id="SSF53732">
    <property type="entry name" value="Aconitase iron-sulfur domain"/>
    <property type="match status" value="1"/>
</dbReference>
<comment type="function">
    <text evidence="6">Catalyzes the isomerization between 2-isopropylmalate and 3-isopropylmalate, via the formation of 2-isopropylmaleate.</text>
</comment>
<sequence>MSGWTMAEKILMDHLVDGPAAVRPGQIVRARVDRILLNDVSGPLAFRQFEAVGATKLSNPDQVVLVADHFAPPPTIAAAHGIRQMRVFAERYGVTHYYEVGQGGIEHALLPEQGLVAPGELIIGGDSHSCTYGAFNAFGTGLGSTDIAVALALGDLWFQIPQTLRFEFTGRPTAYVTGKDVILRVLQEIGVDGATYMALEFSGEGIWALNMDERMALCNMTVEAGAKAGMVEADPLLSAWAQERAVPSDKAVAADKDAIYRERYVLSLADMPPLVAVPHSPGDVHSLDEVSGRHVDQVYIGNCANGTLTDLRQAAEILRGRHVARGTRLIVVPATQHIYQQALEDGIIEQLIEAGAAVSTPTCGACFGGHMGLLDQDEVAVATTNRNFRGRMGHAKAEIYLGNAFVAAAAAVAGELIDPVLITGGRERGEDL</sequence>
<dbReference type="InterPro" id="IPR036008">
    <property type="entry name" value="Aconitase_4Fe-4S_dom"/>
</dbReference>
<evidence type="ECO:0000259" key="7">
    <source>
        <dbReference type="Pfam" id="PF00330"/>
    </source>
</evidence>
<dbReference type="GO" id="GO:0003861">
    <property type="term" value="F:3-isopropylmalate dehydratase activity"/>
    <property type="evidence" value="ECO:0007669"/>
    <property type="project" value="UniProtKB-UniRule"/>
</dbReference>
<feature type="binding site" evidence="6">
    <location>
        <position position="366"/>
    </location>
    <ligand>
        <name>[4Fe-4S] cluster</name>
        <dbReference type="ChEBI" id="CHEBI:49883"/>
    </ligand>
</feature>
<keyword evidence="6" id="KW-0028">Amino-acid biosynthesis</keyword>
<gene>
    <name evidence="6" type="primary">leuC</name>
    <name evidence="8" type="ORF">C7B43_11890</name>
</gene>
<dbReference type="PANTHER" id="PTHR43822:SF2">
    <property type="entry name" value="HOMOACONITASE, MITOCHONDRIAL"/>
    <property type="match status" value="1"/>
</dbReference>
<keyword evidence="4 6" id="KW-0411">Iron-sulfur</keyword>
<comment type="cofactor">
    <cofactor evidence="6">
        <name>[4Fe-4S] cluster</name>
        <dbReference type="ChEBI" id="CHEBI:49883"/>
    </cofactor>
    <text evidence="6">Binds 1 [4Fe-4S] cluster per subunit.</text>
</comment>
<name>A0A2T2WZ00_9FIRM</name>
<comment type="pathway">
    <text evidence="6">Amino-acid biosynthesis; L-leucine biosynthesis; L-leucine from 3-methyl-2-oxobutanoate: step 2/4.</text>
</comment>
<dbReference type="HAMAP" id="MF_01027">
    <property type="entry name" value="LeuC_type2"/>
    <property type="match status" value="1"/>
</dbReference>
<dbReference type="GO" id="GO:0051539">
    <property type="term" value="F:4 iron, 4 sulfur cluster binding"/>
    <property type="evidence" value="ECO:0007669"/>
    <property type="project" value="UniProtKB-KW"/>
</dbReference>
<feature type="domain" description="Aconitase/3-isopropylmalate dehydratase large subunit alpha/beta/alpha" evidence="7">
    <location>
        <begin position="8"/>
        <end position="414"/>
    </location>
</feature>
<feature type="binding site" evidence="6">
    <location>
        <position position="303"/>
    </location>
    <ligand>
        <name>[4Fe-4S] cluster</name>
        <dbReference type="ChEBI" id="CHEBI:49883"/>
    </ligand>
</feature>
<dbReference type="Pfam" id="PF00330">
    <property type="entry name" value="Aconitase"/>
    <property type="match status" value="1"/>
</dbReference>
<keyword evidence="5 6" id="KW-0456">Lyase</keyword>
<dbReference type="NCBIfam" id="NF001614">
    <property type="entry name" value="PRK00402.1"/>
    <property type="match status" value="1"/>
</dbReference>
<dbReference type="NCBIfam" id="TIGR01343">
    <property type="entry name" value="hacA_fam"/>
    <property type="match status" value="1"/>
</dbReference>
<protein>
    <recommendedName>
        <fullName evidence="6">3-isopropylmalate dehydratase large subunit</fullName>
        <ecNumber evidence="6">4.2.1.33</ecNumber>
    </recommendedName>
    <alternativeName>
        <fullName evidence="6">Alpha-IPM isomerase</fullName>
        <shortName evidence="6">IPMI</shortName>
    </alternativeName>
    <alternativeName>
        <fullName evidence="6">Isopropylmalate isomerase</fullName>
    </alternativeName>
</protein>
<comment type="subunit">
    <text evidence="6">Heterodimer of LeuC and LeuD.</text>
</comment>
<dbReference type="InterPro" id="IPR015931">
    <property type="entry name" value="Acnase/IPM_dHydase_lsu_aba_1/3"/>
</dbReference>
<evidence type="ECO:0000313" key="9">
    <source>
        <dbReference type="Proteomes" id="UP000242699"/>
    </source>
</evidence>
<keyword evidence="3 6" id="KW-0408">Iron</keyword>
<dbReference type="InterPro" id="IPR011826">
    <property type="entry name" value="HAcnase/IPMdehydase_lsu_prok"/>
</dbReference>
<proteinExistence type="inferred from homology"/>
<dbReference type="InterPro" id="IPR050067">
    <property type="entry name" value="IPM_dehydratase_rel_enz"/>
</dbReference>
<dbReference type="Proteomes" id="UP000242699">
    <property type="component" value="Unassembled WGS sequence"/>
</dbReference>
<comment type="caution">
    <text evidence="8">The sequence shown here is derived from an EMBL/GenBank/DDBJ whole genome shotgun (WGS) entry which is preliminary data.</text>
</comment>
<dbReference type="InterPro" id="IPR001030">
    <property type="entry name" value="Acoase/IPM_deHydtase_lsu_aba"/>
</dbReference>
<dbReference type="InterPro" id="IPR033941">
    <property type="entry name" value="IPMI_cat"/>
</dbReference>
<accession>A0A2T2WZ00</accession>
<dbReference type="InterPro" id="IPR006251">
    <property type="entry name" value="Homoacnase/IPMdehydase_lsu"/>
</dbReference>
<dbReference type="PRINTS" id="PR00415">
    <property type="entry name" value="ACONITASE"/>
</dbReference>
<dbReference type="Gene3D" id="3.30.499.10">
    <property type="entry name" value="Aconitase, domain 3"/>
    <property type="match status" value="2"/>
</dbReference>
<dbReference type="AlphaFoldDB" id="A0A2T2WZ00"/>
<dbReference type="PANTHER" id="PTHR43822">
    <property type="entry name" value="HOMOACONITASE, MITOCHONDRIAL-RELATED"/>
    <property type="match status" value="1"/>
</dbReference>
<evidence type="ECO:0000256" key="2">
    <source>
        <dbReference type="ARBA" id="ARBA00022723"/>
    </source>
</evidence>
<evidence type="ECO:0000256" key="4">
    <source>
        <dbReference type="ARBA" id="ARBA00023014"/>
    </source>
</evidence>
<keyword evidence="6" id="KW-0100">Branched-chain amino acid biosynthesis</keyword>
<evidence type="ECO:0000256" key="6">
    <source>
        <dbReference type="HAMAP-Rule" id="MF_01027"/>
    </source>
</evidence>
<evidence type="ECO:0000256" key="3">
    <source>
        <dbReference type="ARBA" id="ARBA00023004"/>
    </source>
</evidence>
<evidence type="ECO:0000313" key="8">
    <source>
        <dbReference type="EMBL" id="PSR27436.1"/>
    </source>
</evidence>
<keyword evidence="1 6" id="KW-0004">4Fe-4S</keyword>
<organism evidence="8 9">
    <name type="scientific">Sulfobacillus benefaciens</name>
    <dbReference type="NCBI Taxonomy" id="453960"/>
    <lineage>
        <taxon>Bacteria</taxon>
        <taxon>Bacillati</taxon>
        <taxon>Bacillota</taxon>
        <taxon>Clostridia</taxon>
        <taxon>Eubacteriales</taxon>
        <taxon>Clostridiales Family XVII. Incertae Sedis</taxon>
        <taxon>Sulfobacillus</taxon>
    </lineage>
</organism>
<reference evidence="8 9" key="1">
    <citation type="journal article" date="2014" name="BMC Genomics">
        <title>Comparison of environmental and isolate Sulfobacillus genomes reveals diverse carbon, sulfur, nitrogen, and hydrogen metabolisms.</title>
        <authorList>
            <person name="Justice N.B."/>
            <person name="Norman A."/>
            <person name="Brown C.T."/>
            <person name="Singh A."/>
            <person name="Thomas B.C."/>
            <person name="Banfield J.F."/>
        </authorList>
    </citation>
    <scope>NUCLEOTIDE SEQUENCE [LARGE SCALE GENOMIC DNA]</scope>
    <source>
        <strain evidence="8">AMDSBA1</strain>
    </source>
</reference>
<dbReference type="GO" id="GO:0009098">
    <property type="term" value="P:L-leucine biosynthetic process"/>
    <property type="evidence" value="ECO:0007669"/>
    <property type="project" value="UniProtKB-UniRule"/>
</dbReference>
<keyword evidence="6" id="KW-0432">Leucine biosynthesis</keyword>
<comment type="similarity">
    <text evidence="6">Belongs to the aconitase/IPM isomerase family. LeuC type 2 subfamily.</text>
</comment>
<dbReference type="NCBIfam" id="TIGR02086">
    <property type="entry name" value="IPMI_arch"/>
    <property type="match status" value="1"/>
</dbReference>
<dbReference type="UniPathway" id="UPA00048">
    <property type="reaction ID" value="UER00071"/>
</dbReference>
<keyword evidence="2 6" id="KW-0479">Metal-binding</keyword>
<dbReference type="EC" id="4.2.1.33" evidence="6"/>
<comment type="catalytic activity">
    <reaction evidence="6">
        <text>(2R,3S)-3-isopropylmalate = (2S)-2-isopropylmalate</text>
        <dbReference type="Rhea" id="RHEA:32287"/>
        <dbReference type="ChEBI" id="CHEBI:1178"/>
        <dbReference type="ChEBI" id="CHEBI:35121"/>
        <dbReference type="EC" id="4.2.1.33"/>
    </reaction>
</comment>